<reference evidence="5" key="1">
    <citation type="submission" date="2021-04" db="EMBL/GenBank/DDBJ databases">
        <authorList>
            <person name="Pira H."/>
            <person name="Risdian C."/>
            <person name="Wink J."/>
        </authorList>
    </citation>
    <scope>NUCLEOTIDE SEQUENCE</scope>
    <source>
        <strain evidence="5">WHY3</strain>
    </source>
</reference>
<sequence>MAKKILSFLFLFTTLWIFSQQSPLSKEAEVSVLTFGPGQSLNDSFGHNAFRITDRNKGIDLVYGYGEYDFDAPNFYLKFARGKLNYLISKHNFSDIYYHYSNSNRTIDEQILNLSLKEKQKLFDFLENNYKPENRRYKYDFFYDNCATRIRDVVKVSTNSNIDFVLPKDFEPKTFRMLIHEHLNRNSWGSLGIDIALGSVIDIEAKPQEYMYLPKYIYAFFDVAKINGNENLVKSSSTLYKKKAEILRSDFLFSPLMVLGIIAALILYITYRDSKNKTSSKWLDIVLFGITGIIGILLLCLWFATDHSATAHNYNVLWAVPLNIFVLGQLFKAQIRNWFKAYLKFLIIMLCLLTLHWLIGVQVFAIGLIPLLIALIIRYIYLLRFYSRN</sequence>
<keyword evidence="1" id="KW-0812">Transmembrane</keyword>
<keyword evidence="6" id="KW-1185">Reference proteome</keyword>
<feature type="transmembrane region" description="Helical" evidence="1">
    <location>
        <begin position="251"/>
        <end position="270"/>
    </location>
</feature>
<dbReference type="InterPro" id="IPR025178">
    <property type="entry name" value="Lnb_N"/>
</dbReference>
<feature type="domain" description="Lnb-like transmembrane" evidence="4">
    <location>
        <begin position="250"/>
        <end position="386"/>
    </location>
</feature>
<evidence type="ECO:0000313" key="5">
    <source>
        <dbReference type="EMBL" id="MBV7268565.1"/>
    </source>
</evidence>
<feature type="transmembrane region" description="Helical" evidence="1">
    <location>
        <begin position="342"/>
        <end position="359"/>
    </location>
</feature>
<dbReference type="Proteomes" id="UP001138894">
    <property type="component" value="Unassembled WGS sequence"/>
</dbReference>
<dbReference type="Pfam" id="PF25221">
    <property type="entry name" value="5TMH_Lnb"/>
    <property type="match status" value="1"/>
</dbReference>
<feature type="transmembrane region" description="Helical" evidence="1">
    <location>
        <begin position="282"/>
        <end position="304"/>
    </location>
</feature>
<dbReference type="AlphaFoldDB" id="A0A9X1F9S0"/>
<accession>A0A9X1F9S0</accession>
<keyword evidence="1" id="KW-1133">Transmembrane helix</keyword>
<feature type="chain" id="PRO_5040968608" evidence="2">
    <location>
        <begin position="20"/>
        <end position="389"/>
    </location>
</feature>
<keyword evidence="2" id="KW-0732">Signal</keyword>
<evidence type="ECO:0000256" key="2">
    <source>
        <dbReference type="SAM" id="SignalP"/>
    </source>
</evidence>
<dbReference type="RefSeq" id="WP_218545111.1">
    <property type="nucleotide sequence ID" value="NZ_JAGSPD010000003.1"/>
</dbReference>
<feature type="transmembrane region" description="Helical" evidence="1">
    <location>
        <begin position="365"/>
        <end position="383"/>
    </location>
</feature>
<protein>
    <submittedName>
        <fullName evidence="5">DUF4105 domain-containing protein</fullName>
    </submittedName>
</protein>
<dbReference type="EMBL" id="JAGSPD010000003">
    <property type="protein sequence ID" value="MBV7268565.1"/>
    <property type="molecule type" value="Genomic_DNA"/>
</dbReference>
<evidence type="ECO:0000259" key="3">
    <source>
        <dbReference type="Pfam" id="PF13387"/>
    </source>
</evidence>
<evidence type="ECO:0000256" key="1">
    <source>
        <dbReference type="SAM" id="Phobius"/>
    </source>
</evidence>
<evidence type="ECO:0000259" key="4">
    <source>
        <dbReference type="Pfam" id="PF25221"/>
    </source>
</evidence>
<organism evidence="5 6">
    <name type="scientific">Winogradskyella luteola</name>
    <dbReference type="NCBI Taxonomy" id="2828330"/>
    <lineage>
        <taxon>Bacteria</taxon>
        <taxon>Pseudomonadati</taxon>
        <taxon>Bacteroidota</taxon>
        <taxon>Flavobacteriia</taxon>
        <taxon>Flavobacteriales</taxon>
        <taxon>Flavobacteriaceae</taxon>
        <taxon>Winogradskyella</taxon>
    </lineage>
</organism>
<keyword evidence="1" id="KW-0472">Membrane</keyword>
<name>A0A9X1F9S0_9FLAO</name>
<proteinExistence type="predicted"/>
<dbReference type="Pfam" id="PF13387">
    <property type="entry name" value="Lnb_N"/>
    <property type="match status" value="1"/>
</dbReference>
<comment type="caution">
    <text evidence="5">The sequence shown here is derived from an EMBL/GenBank/DDBJ whole genome shotgun (WGS) entry which is preliminary data.</text>
</comment>
<gene>
    <name evidence="5" type="ORF">KCG49_05060</name>
</gene>
<feature type="transmembrane region" description="Helical" evidence="1">
    <location>
        <begin position="316"/>
        <end position="335"/>
    </location>
</feature>
<dbReference type="InterPro" id="IPR057436">
    <property type="entry name" value="5TMH_Lnb"/>
</dbReference>
<evidence type="ECO:0000313" key="6">
    <source>
        <dbReference type="Proteomes" id="UP001138894"/>
    </source>
</evidence>
<feature type="signal peptide" evidence="2">
    <location>
        <begin position="1"/>
        <end position="19"/>
    </location>
</feature>
<feature type="domain" description="Lnb N-terminal periplasmic" evidence="3">
    <location>
        <begin position="28"/>
        <end position="178"/>
    </location>
</feature>